<gene>
    <name evidence="1" type="ORF">D5S19_06435</name>
</gene>
<reference evidence="1 2" key="1">
    <citation type="submission" date="2018-09" db="EMBL/GenBank/DDBJ databases">
        <title>YIM PH 21725 draft genome.</title>
        <authorList>
            <person name="Miao C."/>
        </authorList>
    </citation>
    <scope>NUCLEOTIDE SEQUENCE [LARGE SCALE GENOMIC DNA]</scope>
    <source>
        <strain evidence="2">YIM PH21725</strain>
    </source>
</reference>
<comment type="caution">
    <text evidence="1">The sequence shown here is derived from an EMBL/GenBank/DDBJ whole genome shotgun (WGS) entry which is preliminary data.</text>
</comment>
<accession>A0A419I943</accession>
<evidence type="ECO:0000313" key="1">
    <source>
        <dbReference type="EMBL" id="RJQ88581.1"/>
    </source>
</evidence>
<evidence type="ECO:0000313" key="2">
    <source>
        <dbReference type="Proteomes" id="UP000285112"/>
    </source>
</evidence>
<name>A0A419I943_9PSEU</name>
<proteinExistence type="predicted"/>
<organism evidence="1 2">
    <name type="scientific">Amycolatopsis panacis</name>
    <dbReference type="NCBI Taxonomy" id="2340917"/>
    <lineage>
        <taxon>Bacteria</taxon>
        <taxon>Bacillati</taxon>
        <taxon>Actinomycetota</taxon>
        <taxon>Actinomycetes</taxon>
        <taxon>Pseudonocardiales</taxon>
        <taxon>Pseudonocardiaceae</taxon>
        <taxon>Amycolatopsis</taxon>
    </lineage>
</organism>
<dbReference type="EMBL" id="QZFV01000063">
    <property type="protein sequence ID" value="RJQ88581.1"/>
    <property type="molecule type" value="Genomic_DNA"/>
</dbReference>
<dbReference type="Proteomes" id="UP000285112">
    <property type="component" value="Unassembled WGS sequence"/>
</dbReference>
<dbReference type="AlphaFoldDB" id="A0A419I943"/>
<dbReference type="OrthoDB" id="9812605at2"/>
<protein>
    <recommendedName>
        <fullName evidence="3">HipA-like C-terminal domain-containing protein</fullName>
    </recommendedName>
</protein>
<evidence type="ECO:0008006" key="3">
    <source>
        <dbReference type="Google" id="ProtNLM"/>
    </source>
</evidence>
<dbReference type="RefSeq" id="WP_120022394.1">
    <property type="nucleotide sequence ID" value="NZ_QZFV01000063.1"/>
</dbReference>
<sequence length="306" mass="34119">MTDEYQVVDVSKWPVASIEPRGDEPKTWLEEPDSHQEPRRWLFKPITRHEWGDQGEDWSEKISAEVGRLLAVPCARVELAMHKGERGLISLDLAPRPLQLFAGMLLMPGVVPGYQVGAARVDGRPGHSLSNIRLALAGCAPPPASALPPTFHAFDVFVGYLLLDALIANRDRHDENWAILRPADPVQPDMLCGAYDHASSLGYNLRDADREQKLRGGRVVHWVKRGTAWRFEHSTPPGPVTLVALAAEGLRMAGPATRGYWMDRLHNVDTNLLVNVVSRIPGMSDPARTFAMEVLRLNRERLLNEC</sequence>
<dbReference type="Gene3D" id="1.10.1070.20">
    <property type="match status" value="1"/>
</dbReference>
<keyword evidence="2" id="KW-1185">Reference proteome</keyword>